<name>A0ABV1VRE4_9ACTN</name>
<sequence length="306" mass="33343">MSAKDDRLFLITGATGTTGKETVRLLLERGHRVRALVHREDDRSRALAAAGAEVVVGDLLDFHDVSAAVRGVSGAYFCYPIGPGLVDATVIFAQAATEASVRSVVNMSQISARREAASNAARQHWLCERLLDRTSLLTTHVRPTFFAEWLTWWWGLEDGKGILRLPLGEGRHAPIAGVDQAHVIAAVLENPEPHDRQVYPLYGPVELDHHGIAEAMSKALGIPVTYEPISVEQFAEGLASLGKSDHLIQHLSNVAIDYRNGIFQGTNNLVEVIGNRTPLSVEAFVDEERDAFAQSGSHYVPAVKSN</sequence>
<evidence type="ECO:0000313" key="2">
    <source>
        <dbReference type="EMBL" id="MER6909073.1"/>
    </source>
</evidence>
<dbReference type="InterPro" id="IPR051604">
    <property type="entry name" value="Ergot_Alk_Oxidoreductase"/>
</dbReference>
<evidence type="ECO:0000259" key="1">
    <source>
        <dbReference type="Pfam" id="PF05368"/>
    </source>
</evidence>
<dbReference type="InterPro" id="IPR036291">
    <property type="entry name" value="NAD(P)-bd_dom_sf"/>
</dbReference>
<dbReference type="Gene3D" id="3.90.25.10">
    <property type="entry name" value="UDP-galactose 4-epimerase, domain 1"/>
    <property type="match status" value="1"/>
</dbReference>
<dbReference type="SUPFAM" id="SSF51735">
    <property type="entry name" value="NAD(P)-binding Rossmann-fold domains"/>
    <property type="match status" value="1"/>
</dbReference>
<protein>
    <submittedName>
        <fullName evidence="2">NAD(P)H-binding protein</fullName>
    </submittedName>
</protein>
<proteinExistence type="predicted"/>
<dbReference type="EMBL" id="JBEPCV010000057">
    <property type="protein sequence ID" value="MER6909073.1"/>
    <property type="molecule type" value="Genomic_DNA"/>
</dbReference>
<organism evidence="2 3">
    <name type="scientific">Streptomyces flaveolus</name>
    <dbReference type="NCBI Taxonomy" id="67297"/>
    <lineage>
        <taxon>Bacteria</taxon>
        <taxon>Bacillati</taxon>
        <taxon>Actinomycetota</taxon>
        <taxon>Actinomycetes</taxon>
        <taxon>Kitasatosporales</taxon>
        <taxon>Streptomycetaceae</taxon>
        <taxon>Streptomyces</taxon>
    </lineage>
</organism>
<accession>A0ABV1VRE4</accession>
<reference evidence="2 3" key="1">
    <citation type="submission" date="2024-06" db="EMBL/GenBank/DDBJ databases">
        <title>The Natural Products Discovery Center: Release of the First 8490 Sequenced Strains for Exploring Actinobacteria Biosynthetic Diversity.</title>
        <authorList>
            <person name="Kalkreuter E."/>
            <person name="Kautsar S.A."/>
            <person name="Yang D."/>
            <person name="Bader C.D."/>
            <person name="Teijaro C.N."/>
            <person name="Fluegel L."/>
            <person name="Davis C.M."/>
            <person name="Simpson J.R."/>
            <person name="Lauterbach L."/>
            <person name="Steele A.D."/>
            <person name="Gui C."/>
            <person name="Meng S."/>
            <person name="Li G."/>
            <person name="Viehrig K."/>
            <person name="Ye F."/>
            <person name="Su P."/>
            <person name="Kiefer A.F."/>
            <person name="Nichols A."/>
            <person name="Cepeda A.J."/>
            <person name="Yan W."/>
            <person name="Fan B."/>
            <person name="Jiang Y."/>
            <person name="Adhikari A."/>
            <person name="Zheng C.-J."/>
            <person name="Schuster L."/>
            <person name="Cowan T.M."/>
            <person name="Smanski M.J."/>
            <person name="Chevrette M.G."/>
            <person name="De Carvalho L.P.S."/>
            <person name="Shen B."/>
        </authorList>
    </citation>
    <scope>NUCLEOTIDE SEQUENCE [LARGE SCALE GENOMIC DNA]</scope>
    <source>
        <strain evidence="2 3">NPDC000632</strain>
    </source>
</reference>
<dbReference type="Proteomes" id="UP001490330">
    <property type="component" value="Unassembled WGS sequence"/>
</dbReference>
<dbReference type="Pfam" id="PF05368">
    <property type="entry name" value="NmrA"/>
    <property type="match status" value="1"/>
</dbReference>
<comment type="caution">
    <text evidence="2">The sequence shown here is derived from an EMBL/GenBank/DDBJ whole genome shotgun (WGS) entry which is preliminary data.</text>
</comment>
<dbReference type="PANTHER" id="PTHR43162:SF1">
    <property type="entry name" value="PRESTALK A DIFFERENTIATION PROTEIN A"/>
    <property type="match status" value="1"/>
</dbReference>
<dbReference type="PANTHER" id="PTHR43162">
    <property type="match status" value="1"/>
</dbReference>
<dbReference type="Gene3D" id="3.40.50.720">
    <property type="entry name" value="NAD(P)-binding Rossmann-like Domain"/>
    <property type="match status" value="1"/>
</dbReference>
<dbReference type="InterPro" id="IPR008030">
    <property type="entry name" value="NmrA-like"/>
</dbReference>
<feature type="domain" description="NmrA-like" evidence="1">
    <location>
        <begin position="8"/>
        <end position="236"/>
    </location>
</feature>
<evidence type="ECO:0000313" key="3">
    <source>
        <dbReference type="Proteomes" id="UP001490330"/>
    </source>
</evidence>
<dbReference type="RefSeq" id="WP_350724294.1">
    <property type="nucleotide sequence ID" value="NZ_JBEPCO010000053.1"/>
</dbReference>
<gene>
    <name evidence="2" type="ORF">ABT322_36210</name>
</gene>
<keyword evidence="3" id="KW-1185">Reference proteome</keyword>